<sequence>MKTKKNNTRIFDANNFELLSNAQMGSVLGGDGPYTTSTDGTTCPNPIILIKK</sequence>
<gene>
    <name evidence="1" type="ORF">SAMN05216323_105217</name>
</gene>
<protein>
    <submittedName>
        <fullName evidence="1">Uncharacterized protein</fullName>
    </submittedName>
</protein>
<dbReference type="STRING" id="1640674.SAMN05216323_105217"/>
<accession>A0A1G6PJ99</accession>
<dbReference type="EMBL" id="FMYP01000052">
    <property type="protein sequence ID" value="SDC80138.1"/>
    <property type="molecule type" value="Genomic_DNA"/>
</dbReference>
<keyword evidence="2" id="KW-1185">Reference proteome</keyword>
<proteinExistence type="predicted"/>
<dbReference type="AlphaFoldDB" id="A0A1G6PJ99"/>
<dbReference type="RefSeq" id="WP_170830116.1">
    <property type="nucleotide sequence ID" value="NZ_FMYP01000052.1"/>
</dbReference>
<reference evidence="1 2" key="1">
    <citation type="submission" date="2016-09" db="EMBL/GenBank/DDBJ databases">
        <authorList>
            <person name="Capua I."/>
            <person name="De Benedictis P."/>
            <person name="Joannis T."/>
            <person name="Lombin L.H."/>
            <person name="Cattoli G."/>
        </authorList>
    </citation>
    <scope>NUCLEOTIDE SEQUENCE [LARGE SCALE GENOMIC DNA]</scope>
    <source>
        <strain evidence="1 2">A7P-90m</strain>
    </source>
</reference>
<evidence type="ECO:0000313" key="1">
    <source>
        <dbReference type="EMBL" id="SDC80138.1"/>
    </source>
</evidence>
<name>A0A1G6PJ99_9BACT</name>
<dbReference type="Proteomes" id="UP000199452">
    <property type="component" value="Unassembled WGS sequence"/>
</dbReference>
<evidence type="ECO:0000313" key="2">
    <source>
        <dbReference type="Proteomes" id="UP000199452"/>
    </source>
</evidence>
<organism evidence="1 2">
    <name type="scientific">Williamwhitmania taraxaci</name>
    <dbReference type="NCBI Taxonomy" id="1640674"/>
    <lineage>
        <taxon>Bacteria</taxon>
        <taxon>Pseudomonadati</taxon>
        <taxon>Bacteroidota</taxon>
        <taxon>Bacteroidia</taxon>
        <taxon>Bacteroidales</taxon>
        <taxon>Williamwhitmaniaceae</taxon>
        <taxon>Williamwhitmania</taxon>
    </lineage>
</organism>